<dbReference type="FunFam" id="1.10.10.10:FF:000099">
    <property type="entry name" value="Two-component system response regulator TorR"/>
    <property type="match status" value="1"/>
</dbReference>
<evidence type="ECO:0000256" key="6">
    <source>
        <dbReference type="ARBA" id="ARBA00023125"/>
    </source>
</evidence>
<dbReference type="PANTHER" id="PTHR48111:SF4">
    <property type="entry name" value="DNA-BINDING DUAL TRANSCRIPTIONAL REGULATOR OMPR"/>
    <property type="match status" value="1"/>
</dbReference>
<keyword evidence="4" id="KW-0902">Two-component regulatory system</keyword>
<evidence type="ECO:0000256" key="3">
    <source>
        <dbReference type="ARBA" id="ARBA00022553"/>
    </source>
</evidence>
<dbReference type="GO" id="GO:0000156">
    <property type="term" value="F:phosphorelay response regulator activity"/>
    <property type="evidence" value="ECO:0007669"/>
    <property type="project" value="TreeGrafter"/>
</dbReference>
<evidence type="ECO:0000256" key="2">
    <source>
        <dbReference type="ARBA" id="ARBA00022490"/>
    </source>
</evidence>
<dbReference type="SUPFAM" id="SSF46894">
    <property type="entry name" value="C-terminal effector domain of the bipartite response regulators"/>
    <property type="match status" value="1"/>
</dbReference>
<dbReference type="SMART" id="SM00448">
    <property type="entry name" value="REC"/>
    <property type="match status" value="1"/>
</dbReference>
<dbReference type="OrthoDB" id="9802426at2"/>
<sequence>MARTHVLIVDDDRLIRRGLARLLGENDMRVSEAANGAEMKRALEAARVDLVLLDVMLPGDNGFMLCQGFREPGQPPVILLTARDAAADKLVGFGAGADDYVVKPFDPAELLARIKAVLRRARALPPQARHTEIYGFEGWRFDCRRRELWTPDQVRVELSTAEFDLLQVFVEHPQTVLQREHLLQARGRVAAPFDRGVDVLISRIRRKIERDPQAPRFIKTVRGGGYMFAAPTETVA</sequence>
<evidence type="ECO:0000256" key="9">
    <source>
        <dbReference type="ARBA" id="ARBA00067337"/>
    </source>
</evidence>
<evidence type="ECO:0000256" key="5">
    <source>
        <dbReference type="ARBA" id="ARBA00023015"/>
    </source>
</evidence>
<comment type="caution">
    <text evidence="10">The sequence shown here is derived from an EMBL/GenBank/DDBJ whole genome shotgun (WGS) entry which is preliminary data.</text>
</comment>
<keyword evidence="2" id="KW-0963">Cytoplasm</keyword>
<reference evidence="10 11" key="1">
    <citation type="journal article" date="2018" name="Arch. Microbiol.">
        <title>New insights into the metabolic potential of the phototrophic purple bacterium Rhodopila globiformis DSM 161(T) from its draft genome sequence and evidence for a vanadium-dependent nitrogenase.</title>
        <authorList>
            <person name="Imhoff J.F."/>
            <person name="Rahn T."/>
            <person name="Kunzel S."/>
            <person name="Neulinger S.C."/>
        </authorList>
    </citation>
    <scope>NUCLEOTIDE SEQUENCE [LARGE SCALE GENOMIC DNA]</scope>
    <source>
        <strain evidence="10 11">DSM 16996</strain>
    </source>
</reference>
<dbReference type="RefSeq" id="WP_104507332.1">
    <property type="nucleotide sequence ID" value="NZ_JACIGC010000004.1"/>
</dbReference>
<dbReference type="Pfam" id="PF00486">
    <property type="entry name" value="Trans_reg_C"/>
    <property type="match status" value="1"/>
</dbReference>
<evidence type="ECO:0000256" key="8">
    <source>
        <dbReference type="ARBA" id="ARBA00023163"/>
    </source>
</evidence>
<dbReference type="Proteomes" id="UP000239089">
    <property type="component" value="Unassembled WGS sequence"/>
</dbReference>
<proteinExistence type="predicted"/>
<keyword evidence="11" id="KW-1185">Reference proteome</keyword>
<dbReference type="GO" id="GO:0032993">
    <property type="term" value="C:protein-DNA complex"/>
    <property type="evidence" value="ECO:0007669"/>
    <property type="project" value="TreeGrafter"/>
</dbReference>
<dbReference type="GO" id="GO:0005829">
    <property type="term" value="C:cytosol"/>
    <property type="evidence" value="ECO:0007669"/>
    <property type="project" value="TreeGrafter"/>
</dbReference>
<comment type="subcellular location">
    <subcellularLocation>
        <location evidence="1">Cytoplasm</location>
    </subcellularLocation>
</comment>
<evidence type="ECO:0000256" key="4">
    <source>
        <dbReference type="ARBA" id="ARBA00023012"/>
    </source>
</evidence>
<dbReference type="InterPro" id="IPR036388">
    <property type="entry name" value="WH-like_DNA-bd_sf"/>
</dbReference>
<keyword evidence="7" id="KW-0010">Activator</keyword>
<protein>
    <recommendedName>
        <fullName evidence="9">Regulatory protein VirG</fullName>
    </recommendedName>
</protein>
<evidence type="ECO:0000313" key="11">
    <source>
        <dbReference type="Proteomes" id="UP000239089"/>
    </source>
</evidence>
<dbReference type="GO" id="GO:0006355">
    <property type="term" value="P:regulation of DNA-templated transcription"/>
    <property type="evidence" value="ECO:0007669"/>
    <property type="project" value="InterPro"/>
</dbReference>
<dbReference type="CDD" id="cd17574">
    <property type="entry name" value="REC_OmpR"/>
    <property type="match status" value="1"/>
</dbReference>
<dbReference type="InterPro" id="IPR016032">
    <property type="entry name" value="Sig_transdc_resp-reg_C-effctor"/>
</dbReference>
<dbReference type="Gene3D" id="1.10.10.10">
    <property type="entry name" value="Winged helix-like DNA-binding domain superfamily/Winged helix DNA-binding domain"/>
    <property type="match status" value="1"/>
</dbReference>
<dbReference type="InterPro" id="IPR001867">
    <property type="entry name" value="OmpR/PhoB-type_DNA-bd"/>
</dbReference>
<dbReference type="Gene3D" id="3.40.50.2300">
    <property type="match status" value="1"/>
</dbReference>
<evidence type="ECO:0000256" key="1">
    <source>
        <dbReference type="ARBA" id="ARBA00004496"/>
    </source>
</evidence>
<evidence type="ECO:0000313" key="10">
    <source>
        <dbReference type="EMBL" id="PPQ31894.1"/>
    </source>
</evidence>
<keyword evidence="6 10" id="KW-0238">DNA-binding</keyword>
<dbReference type="SUPFAM" id="SSF52172">
    <property type="entry name" value="CheY-like"/>
    <property type="match status" value="1"/>
</dbReference>
<keyword evidence="3" id="KW-0597">Phosphoprotein</keyword>
<organism evidence="10 11">
    <name type="scientific">Rhodoblastus sphagnicola</name>
    <dbReference type="NCBI Taxonomy" id="333368"/>
    <lineage>
        <taxon>Bacteria</taxon>
        <taxon>Pseudomonadati</taxon>
        <taxon>Pseudomonadota</taxon>
        <taxon>Alphaproteobacteria</taxon>
        <taxon>Hyphomicrobiales</taxon>
        <taxon>Rhodoblastaceae</taxon>
        <taxon>Rhodoblastus</taxon>
    </lineage>
</organism>
<name>A0A2S6NBC9_9HYPH</name>
<accession>A0A2S6NBC9</accession>
<gene>
    <name evidence="10" type="ORF">CCR94_07950</name>
</gene>
<dbReference type="InterPro" id="IPR001789">
    <property type="entry name" value="Sig_transdc_resp-reg_receiver"/>
</dbReference>
<dbReference type="PROSITE" id="PS51755">
    <property type="entry name" value="OMPR_PHOB"/>
    <property type="match status" value="1"/>
</dbReference>
<evidence type="ECO:0000256" key="7">
    <source>
        <dbReference type="ARBA" id="ARBA00023159"/>
    </source>
</evidence>
<keyword evidence="8" id="KW-0804">Transcription</keyword>
<dbReference type="SMART" id="SM00862">
    <property type="entry name" value="Trans_reg_C"/>
    <property type="match status" value="1"/>
</dbReference>
<dbReference type="GO" id="GO:0000976">
    <property type="term" value="F:transcription cis-regulatory region binding"/>
    <property type="evidence" value="ECO:0007669"/>
    <property type="project" value="TreeGrafter"/>
</dbReference>
<dbReference type="PROSITE" id="PS50110">
    <property type="entry name" value="RESPONSE_REGULATORY"/>
    <property type="match status" value="1"/>
</dbReference>
<dbReference type="PANTHER" id="PTHR48111">
    <property type="entry name" value="REGULATOR OF RPOS"/>
    <property type="match status" value="1"/>
</dbReference>
<dbReference type="Pfam" id="PF00072">
    <property type="entry name" value="Response_reg"/>
    <property type="match status" value="1"/>
</dbReference>
<dbReference type="EMBL" id="NHSJ01000049">
    <property type="protein sequence ID" value="PPQ31894.1"/>
    <property type="molecule type" value="Genomic_DNA"/>
</dbReference>
<dbReference type="InterPro" id="IPR039420">
    <property type="entry name" value="WalR-like"/>
</dbReference>
<dbReference type="CDD" id="cd00383">
    <property type="entry name" value="trans_reg_C"/>
    <property type="match status" value="1"/>
</dbReference>
<dbReference type="InterPro" id="IPR011006">
    <property type="entry name" value="CheY-like_superfamily"/>
</dbReference>
<keyword evidence="5" id="KW-0805">Transcription regulation</keyword>
<dbReference type="Gene3D" id="6.10.250.690">
    <property type="match status" value="1"/>
</dbReference>
<dbReference type="AlphaFoldDB" id="A0A2S6NBC9"/>